<evidence type="ECO:0000256" key="1">
    <source>
        <dbReference type="SAM" id="MobiDB-lite"/>
    </source>
</evidence>
<feature type="region of interest" description="Disordered" evidence="1">
    <location>
        <begin position="1"/>
        <end position="25"/>
    </location>
</feature>
<proteinExistence type="predicted"/>
<sequence>MKIKIKDLQPKTNRRNDQNNDPWAVSQNSYYVNSLPVNDFFRNQKGSGQITQKSSNH</sequence>
<accession>X1J3X1</accession>
<feature type="compositionally biased region" description="Basic and acidic residues" evidence="1">
    <location>
        <begin position="1"/>
        <end position="18"/>
    </location>
</feature>
<dbReference type="EMBL" id="BARU01039011">
    <property type="protein sequence ID" value="GAH89421.1"/>
    <property type="molecule type" value="Genomic_DNA"/>
</dbReference>
<name>X1J3X1_9ZZZZ</name>
<evidence type="ECO:0000313" key="2">
    <source>
        <dbReference type="EMBL" id="GAH89421.1"/>
    </source>
</evidence>
<comment type="caution">
    <text evidence="2">The sequence shown here is derived from an EMBL/GenBank/DDBJ whole genome shotgun (WGS) entry which is preliminary data.</text>
</comment>
<dbReference type="AlphaFoldDB" id="X1J3X1"/>
<gene>
    <name evidence="2" type="ORF">S03H2_60529</name>
</gene>
<organism evidence="2">
    <name type="scientific">marine sediment metagenome</name>
    <dbReference type="NCBI Taxonomy" id="412755"/>
    <lineage>
        <taxon>unclassified sequences</taxon>
        <taxon>metagenomes</taxon>
        <taxon>ecological metagenomes</taxon>
    </lineage>
</organism>
<protein>
    <submittedName>
        <fullName evidence="2">Uncharacterized protein</fullName>
    </submittedName>
</protein>
<reference evidence="2" key="1">
    <citation type="journal article" date="2014" name="Front. Microbiol.">
        <title>High frequency of phylogenetically diverse reductive dehalogenase-homologous genes in deep subseafloor sedimentary metagenomes.</title>
        <authorList>
            <person name="Kawai M."/>
            <person name="Futagami T."/>
            <person name="Toyoda A."/>
            <person name="Takaki Y."/>
            <person name="Nishi S."/>
            <person name="Hori S."/>
            <person name="Arai W."/>
            <person name="Tsubouchi T."/>
            <person name="Morono Y."/>
            <person name="Uchiyama I."/>
            <person name="Ito T."/>
            <person name="Fujiyama A."/>
            <person name="Inagaki F."/>
            <person name="Takami H."/>
        </authorList>
    </citation>
    <scope>NUCLEOTIDE SEQUENCE</scope>
    <source>
        <strain evidence="2">Expedition CK06-06</strain>
    </source>
</reference>